<feature type="region of interest" description="Disordered" evidence="1">
    <location>
        <begin position="891"/>
        <end position="916"/>
    </location>
</feature>
<protein>
    <submittedName>
        <fullName evidence="3">LuxR family transcriptional regulator</fullName>
    </submittedName>
</protein>
<dbReference type="InterPro" id="IPR041664">
    <property type="entry name" value="AAA_16"/>
</dbReference>
<dbReference type="EMBL" id="BAAAYR010000007">
    <property type="protein sequence ID" value="GAA3580257.1"/>
    <property type="molecule type" value="Genomic_DNA"/>
</dbReference>
<dbReference type="SMART" id="SM00421">
    <property type="entry name" value="HTH_LUXR"/>
    <property type="match status" value="1"/>
</dbReference>
<dbReference type="SUPFAM" id="SSF46894">
    <property type="entry name" value="C-terminal effector domain of the bipartite response regulators"/>
    <property type="match status" value="1"/>
</dbReference>
<dbReference type="Gene3D" id="1.10.10.10">
    <property type="entry name" value="Winged helix-like DNA-binding domain superfamily/Winged helix DNA-binding domain"/>
    <property type="match status" value="1"/>
</dbReference>
<comment type="caution">
    <text evidence="3">The sequence shown here is derived from an EMBL/GenBank/DDBJ whole genome shotgun (WGS) entry which is preliminary data.</text>
</comment>
<dbReference type="Proteomes" id="UP001500767">
    <property type="component" value="Unassembled WGS sequence"/>
</dbReference>
<dbReference type="InterPro" id="IPR016032">
    <property type="entry name" value="Sig_transdc_resp-reg_C-effctor"/>
</dbReference>
<dbReference type="SUPFAM" id="SSF52540">
    <property type="entry name" value="P-loop containing nucleoside triphosphate hydrolases"/>
    <property type="match status" value="1"/>
</dbReference>
<keyword evidence="4" id="KW-1185">Reference proteome</keyword>
<dbReference type="InterPro" id="IPR027417">
    <property type="entry name" value="P-loop_NTPase"/>
</dbReference>
<feature type="domain" description="HTH luxR-type" evidence="2">
    <location>
        <begin position="827"/>
        <end position="892"/>
    </location>
</feature>
<evidence type="ECO:0000256" key="1">
    <source>
        <dbReference type="SAM" id="MobiDB-lite"/>
    </source>
</evidence>
<dbReference type="Pfam" id="PF13191">
    <property type="entry name" value="AAA_16"/>
    <property type="match status" value="1"/>
</dbReference>
<gene>
    <name evidence="3" type="ORF">GCM10022197_42560</name>
</gene>
<dbReference type="Gene3D" id="3.40.50.300">
    <property type="entry name" value="P-loop containing nucleotide triphosphate hydrolases"/>
    <property type="match status" value="1"/>
</dbReference>
<sequence length="916" mass="97434">MVGGGGSTGVFVGRSDELARVREVARGRGAVGRTLVVAGAPGAGRTTLLREAFRAFEGDLIWVTGSSSSGAEPWAAARNAGAAVRSVEDFARSGSTEIVTRGVQDGVAPNELGRQMTERYRAMPHRDRPVVVVADDFHRCDPFSLELLVFLAHRNHTFDVSYVLACPDHALPDDARDLDRLDLDGLGSEQTRVALGAWTGFAVPAPVAGDLRHRTDGNPLVLREAAEHLDREQLEGRRALPVRLTATAASLGAVAPVLGRLEPEELRTLACFGLGGPMPTVVLDRVGGPGPVGSLLDRHLLEAVPGGYRPSRTSLGWLAEAALPPAVRRSLATTLADAWSAVAPIRSALHAADGDATSDEVVTTGRRALAGAAPGSDDGQAEALAWAVVGHADPPTTHDWLELTARAERAGHLLDARDAFEQAVRALGVDEPDLSDLTRWRGFLSQVADDRTLAVPSTKLLSALELVSPAVVFETMTRTAWNSLLVGAHAQARTYLDRARQASRAARAGDRALWRLVEVGWQRTSGAARAETLREAALRWRDSSVDRSWYDDFLLVTVLLEAGAHAEARQQLFEAASTHRDAGRHAAYFLAAARLQLEVATWQVRTALRSAVELEALALPGPLHVRGLDPALVRLETLAGLPDGTLHDGEDVHGSEVPALERAHAERRLVEGRYAEAVVGLESLVRRQPPLPPEQRWLVLADLVEAQVAQGDLASAQQAHAAAGLPEPTGPATSAAAARAAGLVASSLEARPAFARALAASGSEDGLVERARTLLALARRLGPTSAGPEAEQVRHDAALHFAHLGLEGWHRHALALEWITPPADAQGQLLSSVLDDHEARIVSLLLLGKKNREVADRLYVSLRSLEKSLTRIYATLGVTSKAQMLALVRAGGTPGTSRPAAAARTGEEQPAEEQAG</sequence>
<dbReference type="InterPro" id="IPR036388">
    <property type="entry name" value="WH-like_DNA-bd_sf"/>
</dbReference>
<dbReference type="PROSITE" id="PS50043">
    <property type="entry name" value="HTH_LUXR_2"/>
    <property type="match status" value="1"/>
</dbReference>
<name>A0ABP6YCD1_9ACTN</name>
<dbReference type="InterPro" id="IPR000792">
    <property type="entry name" value="Tscrpt_reg_LuxR_C"/>
</dbReference>
<evidence type="ECO:0000259" key="2">
    <source>
        <dbReference type="PROSITE" id="PS50043"/>
    </source>
</evidence>
<organism evidence="3 4">
    <name type="scientific">Microlunatus spumicola</name>
    <dbReference type="NCBI Taxonomy" id="81499"/>
    <lineage>
        <taxon>Bacteria</taxon>
        <taxon>Bacillati</taxon>
        <taxon>Actinomycetota</taxon>
        <taxon>Actinomycetes</taxon>
        <taxon>Propionibacteriales</taxon>
        <taxon>Propionibacteriaceae</taxon>
        <taxon>Microlunatus</taxon>
    </lineage>
</organism>
<reference evidence="4" key="1">
    <citation type="journal article" date="2019" name="Int. J. Syst. Evol. Microbiol.">
        <title>The Global Catalogue of Microorganisms (GCM) 10K type strain sequencing project: providing services to taxonomists for standard genome sequencing and annotation.</title>
        <authorList>
            <consortium name="The Broad Institute Genomics Platform"/>
            <consortium name="The Broad Institute Genome Sequencing Center for Infectious Disease"/>
            <person name="Wu L."/>
            <person name="Ma J."/>
        </authorList>
    </citation>
    <scope>NUCLEOTIDE SEQUENCE [LARGE SCALE GENOMIC DNA]</scope>
    <source>
        <strain evidence="4">JCM 16540</strain>
    </source>
</reference>
<evidence type="ECO:0000313" key="4">
    <source>
        <dbReference type="Proteomes" id="UP001500767"/>
    </source>
</evidence>
<accession>A0ABP6YCD1</accession>
<dbReference type="RefSeq" id="WP_204912923.1">
    <property type="nucleotide sequence ID" value="NZ_BAAAYR010000007.1"/>
</dbReference>
<proteinExistence type="predicted"/>
<evidence type="ECO:0000313" key="3">
    <source>
        <dbReference type="EMBL" id="GAA3580257.1"/>
    </source>
</evidence>